<sequence length="119" mass="14404">VFKFLVTSQKLKKAQKICCKSYHKRRLNCPGKILYRVKNKTTRHNYRSGRITLCNRNWSRTSIHPFINFFRVFRRTFSRKTPVRQIEIKGGCVWKRMSVAERKPYIEQAKRAKHRGFRT</sequence>
<evidence type="ECO:0000259" key="2">
    <source>
        <dbReference type="PROSITE" id="PS50118"/>
    </source>
</evidence>
<keyword evidence="1" id="KW-0238">DNA-binding</keyword>
<dbReference type="GO" id="GO:0005634">
    <property type="term" value="C:nucleus"/>
    <property type="evidence" value="ECO:0007669"/>
    <property type="project" value="UniProtKB-UniRule"/>
</dbReference>
<reference evidence="3 4" key="1">
    <citation type="submission" date="2024-07" db="EMBL/GenBank/DDBJ databases">
        <title>Chromosome-level genome assembly of the water stick insect Ranatra chinensis (Heteroptera: Nepidae).</title>
        <authorList>
            <person name="Liu X."/>
        </authorList>
    </citation>
    <scope>NUCLEOTIDE SEQUENCE [LARGE SCALE GENOMIC DNA]</scope>
    <source>
        <strain evidence="3">Cailab_2021Rc</strain>
        <tissue evidence="3">Muscle</tissue>
    </source>
</reference>
<accession>A0ABD0YBR6</accession>
<keyword evidence="1" id="KW-0539">Nucleus</keyword>
<keyword evidence="4" id="KW-1185">Reference proteome</keyword>
<dbReference type="SUPFAM" id="SSF47095">
    <property type="entry name" value="HMG-box"/>
    <property type="match status" value="1"/>
</dbReference>
<dbReference type="Gene3D" id="1.10.30.10">
    <property type="entry name" value="High mobility group box domain"/>
    <property type="match status" value="1"/>
</dbReference>
<protein>
    <recommendedName>
        <fullName evidence="2">HMG box domain-containing protein</fullName>
    </recommendedName>
</protein>
<dbReference type="Proteomes" id="UP001558652">
    <property type="component" value="Unassembled WGS sequence"/>
</dbReference>
<comment type="caution">
    <text evidence="3">The sequence shown here is derived from an EMBL/GenBank/DDBJ whole genome shotgun (WGS) entry which is preliminary data.</text>
</comment>
<feature type="DNA-binding region" description="HMG box" evidence="1">
    <location>
        <begin position="59"/>
        <end position="119"/>
    </location>
</feature>
<dbReference type="PROSITE" id="PS50118">
    <property type="entry name" value="HMG_BOX_2"/>
    <property type="match status" value="1"/>
</dbReference>
<dbReference type="InterPro" id="IPR009071">
    <property type="entry name" value="HMG_box_dom"/>
</dbReference>
<proteinExistence type="predicted"/>
<evidence type="ECO:0000313" key="4">
    <source>
        <dbReference type="Proteomes" id="UP001558652"/>
    </source>
</evidence>
<dbReference type="AlphaFoldDB" id="A0ABD0YBR6"/>
<feature type="non-terminal residue" evidence="3">
    <location>
        <position position="1"/>
    </location>
</feature>
<dbReference type="EMBL" id="JBFDAA010000010">
    <property type="protein sequence ID" value="KAL1124760.1"/>
    <property type="molecule type" value="Genomic_DNA"/>
</dbReference>
<evidence type="ECO:0000256" key="1">
    <source>
        <dbReference type="PROSITE-ProRule" id="PRU00267"/>
    </source>
</evidence>
<evidence type="ECO:0000313" key="3">
    <source>
        <dbReference type="EMBL" id="KAL1124760.1"/>
    </source>
</evidence>
<dbReference type="GO" id="GO:0003677">
    <property type="term" value="F:DNA binding"/>
    <property type="evidence" value="ECO:0007669"/>
    <property type="project" value="UniProtKB-UniRule"/>
</dbReference>
<dbReference type="InterPro" id="IPR036910">
    <property type="entry name" value="HMG_box_dom_sf"/>
</dbReference>
<name>A0ABD0YBR6_9HEMI</name>
<organism evidence="3 4">
    <name type="scientific">Ranatra chinensis</name>
    <dbReference type="NCBI Taxonomy" id="642074"/>
    <lineage>
        <taxon>Eukaryota</taxon>
        <taxon>Metazoa</taxon>
        <taxon>Ecdysozoa</taxon>
        <taxon>Arthropoda</taxon>
        <taxon>Hexapoda</taxon>
        <taxon>Insecta</taxon>
        <taxon>Pterygota</taxon>
        <taxon>Neoptera</taxon>
        <taxon>Paraneoptera</taxon>
        <taxon>Hemiptera</taxon>
        <taxon>Heteroptera</taxon>
        <taxon>Panheteroptera</taxon>
        <taxon>Nepomorpha</taxon>
        <taxon>Nepidae</taxon>
        <taxon>Ranatrinae</taxon>
        <taxon>Ranatra</taxon>
    </lineage>
</organism>
<gene>
    <name evidence="3" type="ORF">AAG570_001381</name>
</gene>
<feature type="domain" description="HMG box" evidence="2">
    <location>
        <begin position="59"/>
        <end position="119"/>
    </location>
</feature>